<sequence>MKDILMKIIFILLIVIIADSVSQSSVSKFAIPLKSRSQNGYLKWLRKDSNPLRLPKVAHVIKRAMRDLRIPFRSNSRPAETRPLRQSSQHGQSPVRVFSHPKLQSVPLSEVQTQRQQRYYPAFSTNLDSPRQSTRSYFNQQDQLRSQRGPMRSPSKDNMPRQHMYTSQAASGVTPQRVPFRQTSAASIPVPSKHANPSENRFSPSTNRKVVNPALIKGQPTRNRIIDVYHHIPVTQRPNHNIYSNVPIIHSSQPTFRPHNSAPGLHFPSYSERPISPGYSPEPVLHKINQPKYPQTQPGVVPQRFPGSEYANSNIFQPQLSSESHRNMNINKRLPVIPPPNINFDKGSPLVRNNPINNANTFPQNIPKTNPEIISHYHDLNEEDEDHSDSQDTEDFPLQKGSSKENIPLKDLVANDELRVVHTIEENPLNKSGAVKKYWDFRQENSAVTSVQTSGVSLPDPVIVPVSILSDTVKTYQGDESIVSTSVRQNTNLEAETQKVFNDTAREIKLNASPSINEEKTLKYQNISKEFYNIDKKPEVKFESMMDLPPHFMQIETGNAEQSTKNSIPDLIQIQEMHGAEEHSSHQTGNSKSNLSSQTIQNLKFSQNIPKHSENKPINPVPKYNSNDQQNLPGKQYSDSVLLWNENIKYIPAEVFRKNSTMSTEDNYNDDLYLQDHSSSAPSLGIYARNRAQFQKFEDTTKSNEYPTDIYEESSEIEPRKYFRGPQHIISSNWTVFDEYPVTNRGYSRLISTSVPYFSSWITSATTAMPFTKHFQQDNQSMQSHRKIINALYLANKVLGRRNNTRLLYPSLSSSTEKPESKRLKFTYSPLPRTSSESILDTSNRNSSKKIFDFRTGSTHNEPKSTMSTDLSSTSNVPRSEEISVMDESKDISSSFPQSNKKFGINITPNPNRALERINARRNQSITAKGDKRLYYINLKPVTRPYSSSVTTPPIASSTEEYTTVGFDQANSEVYKTLQFHTVSPQEKKTTQFLKVNPEEYKTTQPSTQSKDTSFYFTESTKRKFVATTPLSTNAPELPLYTEGYPKTVISTSYERDMPSSVQVLTTASEDETSTKSNTERLTTEFSTEPIISITLNGYSNKTETTEVVTETEKPFATELYTSAYPSNNNRSYELTTQTMDKEQIFIDSLKSTKIKMQDMMTKGLRHLMPMVMGLSSDVSISSDCTFSLLRWLRGIRALEQWAVKSSFYALHAFWLPNRVSKQKPVRPFIDILSHKRMC</sequence>
<dbReference type="AlphaFoldDB" id="A0A8X6PEF9"/>
<feature type="signal peptide" evidence="2">
    <location>
        <begin position="1"/>
        <end position="23"/>
    </location>
</feature>
<evidence type="ECO:0000313" key="4">
    <source>
        <dbReference type="Proteomes" id="UP000887013"/>
    </source>
</evidence>
<feature type="compositionally biased region" description="Acidic residues" evidence="1">
    <location>
        <begin position="382"/>
        <end position="395"/>
    </location>
</feature>
<feature type="region of interest" description="Disordered" evidence="1">
    <location>
        <begin position="71"/>
        <end position="94"/>
    </location>
</feature>
<feature type="region of interest" description="Disordered" evidence="1">
    <location>
        <begin position="853"/>
        <end position="908"/>
    </location>
</feature>
<gene>
    <name evidence="3" type="primary">AVEN_10245_1</name>
    <name evidence="3" type="ORF">NPIL_685531</name>
</gene>
<comment type="caution">
    <text evidence="3">The sequence shown here is derived from an EMBL/GenBank/DDBJ whole genome shotgun (WGS) entry which is preliminary data.</text>
</comment>
<organism evidence="3 4">
    <name type="scientific">Nephila pilipes</name>
    <name type="common">Giant wood spider</name>
    <name type="synonym">Nephila maculata</name>
    <dbReference type="NCBI Taxonomy" id="299642"/>
    <lineage>
        <taxon>Eukaryota</taxon>
        <taxon>Metazoa</taxon>
        <taxon>Ecdysozoa</taxon>
        <taxon>Arthropoda</taxon>
        <taxon>Chelicerata</taxon>
        <taxon>Arachnida</taxon>
        <taxon>Araneae</taxon>
        <taxon>Araneomorphae</taxon>
        <taxon>Entelegynae</taxon>
        <taxon>Araneoidea</taxon>
        <taxon>Nephilidae</taxon>
        <taxon>Nephila</taxon>
    </lineage>
</organism>
<feature type="region of interest" description="Disordered" evidence="1">
    <location>
        <begin position="123"/>
        <end position="161"/>
    </location>
</feature>
<feature type="compositionally biased region" description="Polar residues" evidence="1">
    <location>
        <begin position="856"/>
        <end position="878"/>
    </location>
</feature>
<feature type="compositionally biased region" description="Polar residues" evidence="1">
    <location>
        <begin position="892"/>
        <end position="908"/>
    </location>
</feature>
<feature type="compositionally biased region" description="Polar residues" evidence="1">
    <location>
        <begin position="73"/>
        <end position="92"/>
    </location>
</feature>
<feature type="compositionally biased region" description="Polar residues" evidence="1">
    <location>
        <begin position="586"/>
        <end position="610"/>
    </location>
</feature>
<protein>
    <submittedName>
        <fullName evidence="3">Uncharacterized protein</fullName>
    </submittedName>
</protein>
<accession>A0A8X6PEF9</accession>
<evidence type="ECO:0000256" key="2">
    <source>
        <dbReference type="SAM" id="SignalP"/>
    </source>
</evidence>
<dbReference type="OrthoDB" id="6422992at2759"/>
<name>A0A8X6PEF9_NEPPI</name>
<dbReference type="Proteomes" id="UP000887013">
    <property type="component" value="Unassembled WGS sequence"/>
</dbReference>
<dbReference type="EMBL" id="BMAW01114713">
    <property type="protein sequence ID" value="GFT63032.1"/>
    <property type="molecule type" value="Genomic_DNA"/>
</dbReference>
<evidence type="ECO:0000256" key="1">
    <source>
        <dbReference type="SAM" id="MobiDB-lite"/>
    </source>
</evidence>
<evidence type="ECO:0000313" key="3">
    <source>
        <dbReference type="EMBL" id="GFT63032.1"/>
    </source>
</evidence>
<feature type="region of interest" description="Disordered" evidence="1">
    <location>
        <begin position="186"/>
        <end position="206"/>
    </location>
</feature>
<feature type="compositionally biased region" description="Polar residues" evidence="1">
    <location>
        <begin position="123"/>
        <end position="146"/>
    </location>
</feature>
<feature type="region of interest" description="Disordered" evidence="1">
    <location>
        <begin position="382"/>
        <end position="404"/>
    </location>
</feature>
<feature type="region of interest" description="Disordered" evidence="1">
    <location>
        <begin position="578"/>
        <end position="632"/>
    </location>
</feature>
<feature type="compositionally biased region" description="Basic and acidic residues" evidence="1">
    <location>
        <begin position="879"/>
        <end position="891"/>
    </location>
</feature>
<keyword evidence="4" id="KW-1185">Reference proteome</keyword>
<feature type="chain" id="PRO_5036487067" evidence="2">
    <location>
        <begin position="24"/>
        <end position="1239"/>
    </location>
</feature>
<reference evidence="3" key="1">
    <citation type="submission" date="2020-08" db="EMBL/GenBank/DDBJ databases">
        <title>Multicomponent nature underlies the extraordinary mechanical properties of spider dragline silk.</title>
        <authorList>
            <person name="Kono N."/>
            <person name="Nakamura H."/>
            <person name="Mori M."/>
            <person name="Yoshida Y."/>
            <person name="Ohtoshi R."/>
            <person name="Malay A.D."/>
            <person name="Moran D.A.P."/>
            <person name="Tomita M."/>
            <person name="Numata K."/>
            <person name="Arakawa K."/>
        </authorList>
    </citation>
    <scope>NUCLEOTIDE SEQUENCE</scope>
</reference>
<keyword evidence="2" id="KW-0732">Signal</keyword>
<feature type="compositionally biased region" description="Polar residues" evidence="1">
    <location>
        <begin position="195"/>
        <end position="206"/>
    </location>
</feature>
<proteinExistence type="predicted"/>